<feature type="region of interest" description="Disordered" evidence="16">
    <location>
        <begin position="241"/>
        <end position="318"/>
    </location>
</feature>
<dbReference type="Proteomes" id="UP000828390">
    <property type="component" value="Unassembled WGS sequence"/>
</dbReference>
<dbReference type="GO" id="GO:0007219">
    <property type="term" value="P:Notch signaling pathway"/>
    <property type="evidence" value="ECO:0007669"/>
    <property type="project" value="UniProtKB-KW"/>
</dbReference>
<dbReference type="SUPFAM" id="SSF159034">
    <property type="entry name" value="Mib/herc2 domain-like"/>
    <property type="match status" value="2"/>
</dbReference>
<evidence type="ECO:0000259" key="19">
    <source>
        <dbReference type="PROSITE" id="PS51416"/>
    </source>
</evidence>
<keyword evidence="21" id="KW-1185">Reference proteome</keyword>
<feature type="domain" description="MIB/HERC2" evidence="19">
    <location>
        <begin position="146"/>
        <end position="224"/>
    </location>
</feature>
<dbReference type="PANTHER" id="PTHR24202">
    <property type="entry name" value="E3 UBIQUITIN-PROTEIN LIGASE MIB2"/>
    <property type="match status" value="1"/>
</dbReference>
<comment type="subcellular location">
    <subcellularLocation>
        <location evidence="2">Cytoplasm</location>
    </subcellularLocation>
</comment>
<comment type="catalytic activity">
    <reaction evidence="1">
        <text>S-ubiquitinyl-[E2 ubiquitin-conjugating enzyme]-L-cysteine + [acceptor protein]-L-lysine = [E2 ubiquitin-conjugating enzyme]-L-cysteine + N(6)-ubiquitinyl-[acceptor protein]-L-lysine.</text>
        <dbReference type="EC" id="2.3.2.27"/>
    </reaction>
</comment>
<name>A0A9D4GKV6_DREPO</name>
<evidence type="ECO:0000256" key="11">
    <source>
        <dbReference type="ARBA" id="ARBA00022833"/>
    </source>
</evidence>
<feature type="repeat" description="ANK" evidence="14">
    <location>
        <begin position="550"/>
        <end position="582"/>
    </location>
</feature>
<dbReference type="Gene3D" id="2.30.30.40">
    <property type="entry name" value="SH3 Domains"/>
    <property type="match status" value="2"/>
</dbReference>
<keyword evidence="12" id="KW-0914">Notch signaling pathway</keyword>
<evidence type="ECO:0000256" key="7">
    <source>
        <dbReference type="ARBA" id="ARBA00022723"/>
    </source>
</evidence>
<keyword evidence="10" id="KW-0833">Ubl conjugation pathway</keyword>
<accession>A0A9D4GKV6</accession>
<reference evidence="20" key="1">
    <citation type="journal article" date="2019" name="bioRxiv">
        <title>The Genome of the Zebra Mussel, Dreissena polymorpha: A Resource for Invasive Species Research.</title>
        <authorList>
            <person name="McCartney M.A."/>
            <person name="Auch B."/>
            <person name="Kono T."/>
            <person name="Mallez S."/>
            <person name="Zhang Y."/>
            <person name="Obille A."/>
            <person name="Becker A."/>
            <person name="Abrahante J.E."/>
            <person name="Garbe J."/>
            <person name="Badalamenti J.P."/>
            <person name="Herman A."/>
            <person name="Mangelson H."/>
            <person name="Liachko I."/>
            <person name="Sullivan S."/>
            <person name="Sone E.D."/>
            <person name="Koren S."/>
            <person name="Silverstein K.A.T."/>
            <person name="Beckman K.B."/>
            <person name="Gohl D.M."/>
        </authorList>
    </citation>
    <scope>NUCLEOTIDE SEQUENCE</scope>
    <source>
        <strain evidence="20">Duluth1</strain>
        <tissue evidence="20">Whole animal</tissue>
    </source>
</reference>
<feature type="repeat" description="ANK" evidence="14">
    <location>
        <begin position="616"/>
        <end position="649"/>
    </location>
</feature>
<feature type="compositionally biased region" description="Polar residues" evidence="16">
    <location>
        <begin position="842"/>
        <end position="856"/>
    </location>
</feature>
<evidence type="ECO:0000256" key="2">
    <source>
        <dbReference type="ARBA" id="ARBA00004496"/>
    </source>
</evidence>
<evidence type="ECO:0000256" key="3">
    <source>
        <dbReference type="ARBA" id="ARBA00004906"/>
    </source>
</evidence>
<evidence type="ECO:0000256" key="4">
    <source>
        <dbReference type="ARBA" id="ARBA00012483"/>
    </source>
</evidence>
<dbReference type="GO" id="GO:0005737">
    <property type="term" value="C:cytoplasm"/>
    <property type="evidence" value="ECO:0007669"/>
    <property type="project" value="UniProtKB-SubCell"/>
</dbReference>
<evidence type="ECO:0000256" key="1">
    <source>
        <dbReference type="ARBA" id="ARBA00000900"/>
    </source>
</evidence>
<dbReference type="InterPro" id="IPR010606">
    <property type="entry name" value="Mib_Herc2"/>
</dbReference>
<evidence type="ECO:0000313" key="20">
    <source>
        <dbReference type="EMBL" id="KAH3817304.1"/>
    </source>
</evidence>
<evidence type="ECO:0000256" key="15">
    <source>
        <dbReference type="PROSITE-ProRule" id="PRU00228"/>
    </source>
</evidence>
<dbReference type="FunFam" id="2.30.30.40:FF:000078">
    <property type="entry name" value="Putative e3 ubiquitin-protein ligase mib2"/>
    <property type="match status" value="1"/>
</dbReference>
<organism evidence="20 21">
    <name type="scientific">Dreissena polymorpha</name>
    <name type="common">Zebra mussel</name>
    <name type="synonym">Mytilus polymorpha</name>
    <dbReference type="NCBI Taxonomy" id="45954"/>
    <lineage>
        <taxon>Eukaryota</taxon>
        <taxon>Metazoa</taxon>
        <taxon>Spiralia</taxon>
        <taxon>Lophotrochozoa</taxon>
        <taxon>Mollusca</taxon>
        <taxon>Bivalvia</taxon>
        <taxon>Autobranchia</taxon>
        <taxon>Heteroconchia</taxon>
        <taxon>Euheterodonta</taxon>
        <taxon>Imparidentia</taxon>
        <taxon>Neoheterodontei</taxon>
        <taxon>Myida</taxon>
        <taxon>Dreissenoidea</taxon>
        <taxon>Dreissenidae</taxon>
        <taxon>Dreissena</taxon>
    </lineage>
</organism>
<dbReference type="PROSITE" id="PS51416">
    <property type="entry name" value="MIB_HERC2"/>
    <property type="match status" value="2"/>
</dbReference>
<dbReference type="PROSITE" id="PS50088">
    <property type="entry name" value="ANK_REPEAT"/>
    <property type="match status" value="5"/>
</dbReference>
<sequence length="950" mass="103021">MTLQVGIRVVRGPSWSPDFGDQDGGEGHVGTVVEICGVKEGDTYPQNCVIVQWDSGDRNVYRAGYENSYDLRVLDNASIGVKHDRTCSGCGVNGIFGMLWVCRKSPEVALCTDCYTRDKHDTKLDFIRYDTPDYDKGQTVPKREISKRLKAMGVFETAQVQRGPDWRWLDQDGGEGKPGQVIAIVNFSPDTDRDAAEVTWSNGYTNVYRLGYDGRQDVVAVKAASGGYYYKDHIPVLKMEQASQPKKASSEPHPAAVAPVAPVPRSQEPEPTLLGATGYTPPSSSKGSTGGYQPKTPTSQPKTSTSAENAMTAPSPSARFNVGEKVKITMDLDLLKEIETGKGAWNPRMAECIGRTGSVILVRNSDVTVDFDMAGKWAFDESVFTKVHTFTAGEKARVTNNLQNLKMLQNESCGWNEMMEKVVGQVGTVEEVDEDGDVVVAFDGDNTWTLNPEALTPCSDIDSETSLKQETGGDMSDLPEDQKMVVLMNSIAAGDTETVNSLITKNPHYILMEVKGQFPISVASAHGHIDVIRSLFTMGKDSLIEFEDAEKMTPLLHAIKGNKVDAVKFLVAEGANKSARNLNNQSGIHLAITTQNKLLLTTLIGLGFDINLKDMLGQTPLFDAILNGTAEVLTELLKQSHLNVDVVDNLSFTPFLTACKVGNLPAMRSILDRKRESLQQTHPDGGYSALHFAAMGGHMEAARLLVEECKADVNARASDGKTPVHVASMSVKGDMVEYLAHNDADLTLVDRDQANCLHLCFRETKEEQADMKEDLLKLVTSLTQAGVPVDALDAEKKRPLDYVDDDVMNEFQDLLGGASSTAQRLTVDRSEAPKDTADKPSTLVTGQPDNTGTAINAGSGKADKVAVTESGKPDKADVGTTDQLQRSIHGGGGGSSISAAPQMCQDCEEDPIKFKFEPCGHLVCEDCVPKKKKKKCGVCSEIFQSVKSLS</sequence>
<protein>
    <recommendedName>
        <fullName evidence="4">RING-type E3 ubiquitin transferase</fullName>
        <ecNumber evidence="4">2.3.2.27</ecNumber>
    </recommendedName>
</protein>
<dbReference type="InterPro" id="IPR002110">
    <property type="entry name" value="Ankyrin_rpt"/>
</dbReference>
<dbReference type="Gene3D" id="1.25.40.20">
    <property type="entry name" value="Ankyrin repeat-containing domain"/>
    <property type="match status" value="2"/>
</dbReference>
<dbReference type="Pfam" id="PF12796">
    <property type="entry name" value="Ank_2"/>
    <property type="match status" value="2"/>
</dbReference>
<evidence type="ECO:0000256" key="10">
    <source>
        <dbReference type="ARBA" id="ARBA00022786"/>
    </source>
</evidence>
<evidence type="ECO:0000256" key="13">
    <source>
        <dbReference type="ARBA" id="ARBA00023043"/>
    </source>
</evidence>
<evidence type="ECO:0000256" key="12">
    <source>
        <dbReference type="ARBA" id="ARBA00022976"/>
    </source>
</evidence>
<keyword evidence="7" id="KW-0479">Metal-binding</keyword>
<feature type="compositionally biased region" description="Low complexity" evidence="16">
    <location>
        <begin position="277"/>
        <end position="306"/>
    </location>
</feature>
<dbReference type="EMBL" id="JAIWYP010000005">
    <property type="protein sequence ID" value="KAH3817304.1"/>
    <property type="molecule type" value="Genomic_DNA"/>
</dbReference>
<evidence type="ECO:0000256" key="16">
    <source>
        <dbReference type="SAM" id="MobiDB-lite"/>
    </source>
</evidence>
<evidence type="ECO:0000256" key="14">
    <source>
        <dbReference type="PROSITE-ProRule" id="PRU00023"/>
    </source>
</evidence>
<evidence type="ECO:0000256" key="5">
    <source>
        <dbReference type="ARBA" id="ARBA00022490"/>
    </source>
</evidence>
<evidence type="ECO:0000256" key="9">
    <source>
        <dbReference type="ARBA" id="ARBA00022771"/>
    </source>
</evidence>
<dbReference type="PROSITE" id="PS50297">
    <property type="entry name" value="ANK_REP_REGION"/>
    <property type="match status" value="3"/>
</dbReference>
<dbReference type="Gene3D" id="3.30.40.10">
    <property type="entry name" value="Zinc/RING finger domain, C3HC4 (zinc finger)"/>
    <property type="match status" value="1"/>
</dbReference>
<feature type="compositionally biased region" description="Basic and acidic residues" evidence="16">
    <location>
        <begin position="861"/>
        <end position="877"/>
    </location>
</feature>
<dbReference type="EC" id="2.3.2.27" evidence="4"/>
<dbReference type="InterPro" id="IPR043145">
    <property type="entry name" value="Znf_ZZ_sf"/>
</dbReference>
<dbReference type="PROSITE" id="PS50135">
    <property type="entry name" value="ZF_ZZ_2"/>
    <property type="match status" value="1"/>
</dbReference>
<dbReference type="PROSITE" id="PS50089">
    <property type="entry name" value="ZF_RING_2"/>
    <property type="match status" value="1"/>
</dbReference>
<dbReference type="FunFam" id="2.30.30.40:FF:000044">
    <property type="entry name" value="E3 ubiquitin-protein ligase MIB2, putative"/>
    <property type="match status" value="1"/>
</dbReference>
<keyword evidence="6" id="KW-0808">Transferase</keyword>
<dbReference type="SUPFAM" id="SSF48403">
    <property type="entry name" value="Ankyrin repeat"/>
    <property type="match status" value="1"/>
</dbReference>
<dbReference type="SMART" id="SM00248">
    <property type="entry name" value="ANK"/>
    <property type="match status" value="8"/>
</dbReference>
<feature type="region of interest" description="Disordered" evidence="16">
    <location>
        <begin position="819"/>
        <end position="895"/>
    </location>
</feature>
<dbReference type="Pfam" id="PF18346">
    <property type="entry name" value="SH3_15"/>
    <property type="match status" value="2"/>
</dbReference>
<dbReference type="InterPro" id="IPR001841">
    <property type="entry name" value="Znf_RING"/>
</dbReference>
<feature type="repeat" description="ANK" evidence="14">
    <location>
        <begin position="583"/>
        <end position="615"/>
    </location>
</feature>
<dbReference type="GO" id="GO:0061630">
    <property type="term" value="F:ubiquitin protein ligase activity"/>
    <property type="evidence" value="ECO:0007669"/>
    <property type="project" value="UniProtKB-EC"/>
</dbReference>
<comment type="pathway">
    <text evidence="3">Protein modification; protein ubiquitination.</text>
</comment>
<dbReference type="InterPro" id="IPR000433">
    <property type="entry name" value="Znf_ZZ"/>
</dbReference>
<keyword evidence="5" id="KW-0963">Cytoplasm</keyword>
<keyword evidence="9 15" id="KW-0863">Zinc-finger</keyword>
<dbReference type="InterPro" id="IPR037252">
    <property type="entry name" value="Mib_Herc2_sf"/>
</dbReference>
<dbReference type="InterPro" id="IPR013083">
    <property type="entry name" value="Znf_RING/FYVE/PHD"/>
</dbReference>
<evidence type="ECO:0000256" key="8">
    <source>
        <dbReference type="ARBA" id="ARBA00022737"/>
    </source>
</evidence>
<feature type="domain" description="RING-type" evidence="17">
    <location>
        <begin position="904"/>
        <end position="940"/>
    </location>
</feature>
<evidence type="ECO:0000313" key="21">
    <source>
        <dbReference type="Proteomes" id="UP000828390"/>
    </source>
</evidence>
<keyword evidence="13 14" id="KW-0040">ANK repeat</keyword>
<dbReference type="InterPro" id="IPR040847">
    <property type="entry name" value="SH3_15"/>
</dbReference>
<evidence type="ECO:0000259" key="18">
    <source>
        <dbReference type="PROSITE" id="PS50135"/>
    </source>
</evidence>
<dbReference type="GO" id="GO:0016567">
    <property type="term" value="P:protein ubiquitination"/>
    <property type="evidence" value="ECO:0007669"/>
    <property type="project" value="InterPro"/>
</dbReference>
<dbReference type="PANTHER" id="PTHR24202:SF4">
    <property type="entry name" value="E3 UBIQUITIN-PROTEIN LIGASE MIB2-RELATED"/>
    <property type="match status" value="1"/>
</dbReference>
<dbReference type="SUPFAM" id="SSF57850">
    <property type="entry name" value="RING/U-box"/>
    <property type="match status" value="2"/>
</dbReference>
<evidence type="ECO:0000256" key="6">
    <source>
        <dbReference type="ARBA" id="ARBA00022679"/>
    </source>
</evidence>
<proteinExistence type="predicted"/>
<evidence type="ECO:0000259" key="17">
    <source>
        <dbReference type="PROSITE" id="PS50089"/>
    </source>
</evidence>
<feature type="domain" description="ZZ-type" evidence="18">
    <location>
        <begin position="82"/>
        <end position="134"/>
    </location>
</feature>
<reference evidence="20" key="2">
    <citation type="submission" date="2020-11" db="EMBL/GenBank/DDBJ databases">
        <authorList>
            <person name="McCartney M.A."/>
            <person name="Auch B."/>
            <person name="Kono T."/>
            <person name="Mallez S."/>
            <person name="Becker A."/>
            <person name="Gohl D.M."/>
            <person name="Silverstein K.A.T."/>
            <person name="Koren S."/>
            <person name="Bechman K.B."/>
            <person name="Herman A."/>
            <person name="Abrahante J.E."/>
            <person name="Garbe J."/>
        </authorList>
    </citation>
    <scope>NUCLEOTIDE SEQUENCE</scope>
    <source>
        <strain evidence="20">Duluth1</strain>
        <tissue evidence="20">Whole animal</tissue>
    </source>
</reference>
<dbReference type="AlphaFoldDB" id="A0A9D4GKV6"/>
<dbReference type="GO" id="GO:0008270">
    <property type="term" value="F:zinc ion binding"/>
    <property type="evidence" value="ECO:0007669"/>
    <property type="project" value="UniProtKB-KW"/>
</dbReference>
<feature type="domain" description="MIB/HERC2" evidence="19">
    <location>
        <begin position="1"/>
        <end position="77"/>
    </location>
</feature>
<dbReference type="Gene3D" id="3.30.60.90">
    <property type="match status" value="1"/>
</dbReference>
<feature type="repeat" description="ANK" evidence="14">
    <location>
        <begin position="719"/>
        <end position="751"/>
    </location>
</feature>
<dbReference type="InterPro" id="IPR036770">
    <property type="entry name" value="Ankyrin_rpt-contain_sf"/>
</dbReference>
<gene>
    <name evidence="20" type="ORF">DPMN_118837</name>
</gene>
<keyword evidence="11" id="KW-0862">Zinc</keyword>
<dbReference type="PROSITE" id="PS00518">
    <property type="entry name" value="ZF_RING_1"/>
    <property type="match status" value="1"/>
</dbReference>
<dbReference type="Pfam" id="PF06701">
    <property type="entry name" value="MIB_HERC2"/>
    <property type="match status" value="2"/>
</dbReference>
<dbReference type="InterPro" id="IPR017907">
    <property type="entry name" value="Znf_RING_CS"/>
</dbReference>
<feature type="compositionally biased region" description="Basic and acidic residues" evidence="16">
    <location>
        <begin position="826"/>
        <end position="838"/>
    </location>
</feature>
<comment type="caution">
    <text evidence="20">The sequence shown here is derived from an EMBL/GenBank/DDBJ whole genome shotgun (WGS) entry which is preliminary data.</text>
</comment>
<keyword evidence="8" id="KW-0677">Repeat</keyword>
<feature type="repeat" description="ANK" evidence="14">
    <location>
        <begin position="685"/>
        <end position="707"/>
    </location>
</feature>
<feature type="compositionally biased region" description="Low complexity" evidence="16">
    <location>
        <begin position="254"/>
        <end position="264"/>
    </location>
</feature>